<reference evidence="1 2" key="1">
    <citation type="submission" date="2019-02" db="EMBL/GenBank/DDBJ databases">
        <title>Spindle-shaped viruses infect a marine ammonia-oxidizing thaumarchaeon.</title>
        <authorList>
            <person name="Kim J.-G."/>
            <person name="Kim S.-J."/>
            <person name="Rhee S.-K."/>
        </authorList>
    </citation>
    <scope>NUCLEOTIDE SEQUENCE [LARGE SCALE GENOMIC DNA]</scope>
    <source>
        <strain evidence="1">NSV5</strain>
    </source>
</reference>
<dbReference type="Proteomes" id="UP000317543">
    <property type="component" value="Segment"/>
</dbReference>
<sequence length="231" mass="26888">MHYLATLSIVAVALIVILSGVTSVEAVSNQGLSKSIGIALSKTCETMVKNNFSSNCPTYEELVQLDSSNQYISGYFVYDDNGFYHRENPKLNNHYRFYDFEKEWNIFVDPPGDMRDRMRMIYLENNFDLYKISGVSYSKSDDQIRTYGIDRYIHSCYYATIGSEKWLELLPDTIRYVRSGCDESHTKFKDTIEIKDELVEHDITTSRAYQHNQWLQQVKDNCTKEYGVCNE</sequence>
<proteinExistence type="predicted"/>
<organism evidence="1 2">
    <name type="scientific">Nitrosopumilus spindle-shaped virus</name>
    <dbReference type="NCBI Taxonomy" id="2508184"/>
    <lineage>
        <taxon>Viruses</taxon>
        <taxon>Viruses incertae sedis</taxon>
        <taxon>Thaspiviridae</taxon>
        <taxon>Nitmarvirus</taxon>
        <taxon>Nitmarvirus maris</taxon>
        <taxon>Nitmarvirus NSV1</taxon>
    </lineage>
</organism>
<dbReference type="EMBL" id="MK570057">
    <property type="protein sequence ID" value="QDI74069.1"/>
    <property type="molecule type" value="Genomic_DNA"/>
</dbReference>
<name>A0A514K349_9VIRU</name>
<protein>
    <submittedName>
        <fullName evidence="1">Uncharacterized protein</fullName>
    </submittedName>
</protein>
<evidence type="ECO:0000313" key="1">
    <source>
        <dbReference type="EMBL" id="QDI74069.1"/>
    </source>
</evidence>
<accession>A0A514K349</accession>
<evidence type="ECO:0000313" key="2">
    <source>
        <dbReference type="Proteomes" id="UP000317543"/>
    </source>
</evidence>